<protein>
    <submittedName>
        <fullName evidence="2">Uncharacterized protein</fullName>
    </submittedName>
</protein>
<dbReference type="Proteomes" id="UP001240150">
    <property type="component" value="Chromosome"/>
</dbReference>
<evidence type="ECO:0000256" key="1">
    <source>
        <dbReference type="SAM" id="SignalP"/>
    </source>
</evidence>
<dbReference type="EMBL" id="CP126980">
    <property type="protein sequence ID" value="WIN00139.1"/>
    <property type="molecule type" value="Genomic_DNA"/>
</dbReference>
<proteinExistence type="predicted"/>
<organism evidence="2 3">
    <name type="scientific">Actinoplanes oblitus</name>
    <dbReference type="NCBI Taxonomy" id="3040509"/>
    <lineage>
        <taxon>Bacteria</taxon>
        <taxon>Bacillati</taxon>
        <taxon>Actinomycetota</taxon>
        <taxon>Actinomycetes</taxon>
        <taxon>Micromonosporales</taxon>
        <taxon>Micromonosporaceae</taxon>
        <taxon>Actinoplanes</taxon>
    </lineage>
</organism>
<dbReference type="RefSeq" id="WP_284921620.1">
    <property type="nucleotide sequence ID" value="NZ_CP126980.1"/>
</dbReference>
<feature type="chain" id="PRO_5046762667" evidence="1">
    <location>
        <begin position="33"/>
        <end position="167"/>
    </location>
</feature>
<feature type="signal peptide" evidence="1">
    <location>
        <begin position="1"/>
        <end position="32"/>
    </location>
</feature>
<evidence type="ECO:0000313" key="2">
    <source>
        <dbReference type="EMBL" id="WIN00139.1"/>
    </source>
</evidence>
<keyword evidence="1" id="KW-0732">Signal</keyword>
<reference evidence="2 3" key="1">
    <citation type="submission" date="2023-06" db="EMBL/GenBank/DDBJ databases">
        <authorList>
            <person name="Yushchuk O."/>
            <person name="Binda E."/>
            <person name="Ruckert-Reed C."/>
            <person name="Fedorenko V."/>
            <person name="Kalinowski J."/>
            <person name="Marinelli F."/>
        </authorList>
    </citation>
    <scope>NUCLEOTIDE SEQUENCE [LARGE SCALE GENOMIC DNA]</scope>
    <source>
        <strain evidence="2 3">NRRL 3884</strain>
    </source>
</reference>
<evidence type="ECO:0000313" key="3">
    <source>
        <dbReference type="Proteomes" id="UP001240150"/>
    </source>
</evidence>
<name>A0ABY8WU00_9ACTN</name>
<accession>A0ABY8WU00</accession>
<gene>
    <name evidence="2" type="ORF">ACTOB_003824</name>
</gene>
<sequence length="167" mass="18286">MFGNPVRTLKRTTVGVTATLAALAAVAVPAQAGPIGACVQMRAFYLHLGTGDDDLRDNSEVIVWLMQNHGPDVELEHVWGGIGNRSDRGYSLAYQNPNWHIGSCDVAGIKVRMLSHNGIFQTDDNWNMDSISLDGYADWGRPSYSISASGSPVKRFTNSDQWWSLFG</sequence>
<keyword evidence="3" id="KW-1185">Reference proteome</keyword>